<evidence type="ECO:0000313" key="1">
    <source>
        <dbReference type="EMBL" id="QHT71321.1"/>
    </source>
</evidence>
<accession>A0A6C0GT28</accession>
<reference evidence="1 2" key="1">
    <citation type="submission" date="2020-01" db="EMBL/GenBank/DDBJ databases">
        <authorList>
            <person name="Kim M.K."/>
        </authorList>
    </citation>
    <scope>NUCLEOTIDE SEQUENCE [LARGE SCALE GENOMIC DNA]</scope>
    <source>
        <strain evidence="1 2">172606-1</strain>
    </source>
</reference>
<protein>
    <submittedName>
        <fullName evidence="1">YdeI/OmpD-associated family protein</fullName>
    </submittedName>
</protein>
<gene>
    <name evidence="1" type="ORF">GXP67_34030</name>
</gene>
<name>A0A6C0GT28_9BACT</name>
<dbReference type="Pfam" id="PF13376">
    <property type="entry name" value="OmdA"/>
    <property type="match status" value="1"/>
</dbReference>
<dbReference type="Proteomes" id="UP000480178">
    <property type="component" value="Chromosome"/>
</dbReference>
<dbReference type="InterPro" id="IPR015018">
    <property type="entry name" value="DUF1905"/>
</dbReference>
<dbReference type="InterPro" id="IPR037079">
    <property type="entry name" value="AF2212/PG0164-like_sf"/>
</dbReference>
<dbReference type="EMBL" id="CP048222">
    <property type="protein sequence ID" value="QHT71321.1"/>
    <property type="molecule type" value="Genomic_DNA"/>
</dbReference>
<sequence length="157" mass="17957">MTTSEPIRFTAELSLLDGPMFTHAIRIPPDIGELFRTAKGAIRVLCSIGRKDEFPCALNPRGDEYIIIVSKALIRQHKLAGLQNFEVSIRTDPDNGLLLPEEFQEVLDQDEWGKRLFEALLPGHKRGYIYYVRSAKSVDTRIKRAFEIVEKLKTTKR</sequence>
<keyword evidence="2" id="KW-1185">Reference proteome</keyword>
<proteinExistence type="predicted"/>
<evidence type="ECO:0000313" key="2">
    <source>
        <dbReference type="Proteomes" id="UP000480178"/>
    </source>
</evidence>
<dbReference type="Gene3D" id="2.40.30.100">
    <property type="entry name" value="AF2212/PG0164-like"/>
    <property type="match status" value="1"/>
</dbReference>
<dbReference type="AlphaFoldDB" id="A0A6C0GT28"/>
<dbReference type="RefSeq" id="WP_162447260.1">
    <property type="nucleotide sequence ID" value="NZ_CP048222.1"/>
</dbReference>
<dbReference type="KEGG" id="rhoz:GXP67_34030"/>
<organism evidence="1 2">
    <name type="scientific">Rhodocytophaga rosea</name>
    <dbReference type="NCBI Taxonomy" id="2704465"/>
    <lineage>
        <taxon>Bacteria</taxon>
        <taxon>Pseudomonadati</taxon>
        <taxon>Bacteroidota</taxon>
        <taxon>Cytophagia</taxon>
        <taxon>Cytophagales</taxon>
        <taxon>Rhodocytophagaceae</taxon>
        <taxon>Rhodocytophaga</taxon>
    </lineage>
</organism>
<dbReference type="Pfam" id="PF08922">
    <property type="entry name" value="DUF1905"/>
    <property type="match status" value="1"/>
</dbReference>